<comment type="caution">
    <text evidence="3">The sequence shown here is derived from an EMBL/GenBank/DDBJ whole genome shotgun (WGS) entry which is preliminary data.</text>
</comment>
<proteinExistence type="predicted"/>
<organism evidence="3 4">
    <name type="scientific">Sphingobium yanoikuyae</name>
    <name type="common">Sphingomonas yanoikuyae</name>
    <dbReference type="NCBI Taxonomy" id="13690"/>
    <lineage>
        <taxon>Bacteria</taxon>
        <taxon>Pseudomonadati</taxon>
        <taxon>Pseudomonadota</taxon>
        <taxon>Alphaproteobacteria</taxon>
        <taxon>Sphingomonadales</taxon>
        <taxon>Sphingomonadaceae</taxon>
        <taxon>Sphingobium</taxon>
    </lineage>
</organism>
<dbReference type="Proteomes" id="UP000028534">
    <property type="component" value="Unassembled WGS sequence"/>
</dbReference>
<sequence>MQKTLNRILLSSLSIATLLSAGISQPAMAQAEPFLGQISLFPYTFCPRGWTETNGQILSIAQNTALFSLLGTTYGGNGQTTFALPDLRGRGPIGQGQGPGLSNFDLGQVGGTETVTMTINQMPSHSHGIKATSEQANKGGPGNKLLAADSTLNKYSDTANPPNVTMNSSMVSPTGGNQPIPIRDPYLALRWCIALSGIYPSRN</sequence>
<evidence type="ECO:0000313" key="4">
    <source>
        <dbReference type="Proteomes" id="UP000028534"/>
    </source>
</evidence>
<dbReference type="Pfam" id="PF07484">
    <property type="entry name" value="Collar"/>
    <property type="match status" value="1"/>
</dbReference>
<dbReference type="AlphaFoldDB" id="A0A084EG13"/>
<dbReference type="eggNOG" id="COG4675">
    <property type="taxonomic scope" value="Bacteria"/>
</dbReference>
<evidence type="ECO:0000259" key="2">
    <source>
        <dbReference type="Pfam" id="PF07484"/>
    </source>
</evidence>
<feature type="signal peptide" evidence="1">
    <location>
        <begin position="1"/>
        <end position="29"/>
    </location>
</feature>
<keyword evidence="1" id="KW-0732">Signal</keyword>
<evidence type="ECO:0000256" key="1">
    <source>
        <dbReference type="SAM" id="SignalP"/>
    </source>
</evidence>
<dbReference type="EMBL" id="JGVR01000026">
    <property type="protein sequence ID" value="KEZ16905.1"/>
    <property type="molecule type" value="Genomic_DNA"/>
</dbReference>
<protein>
    <submittedName>
        <fullName evidence="3">Phage Tail Collar domain protein</fullName>
    </submittedName>
</protein>
<dbReference type="Gene3D" id="3.90.1340.10">
    <property type="entry name" value="Phage tail collar domain"/>
    <property type="match status" value="1"/>
</dbReference>
<evidence type="ECO:0000313" key="3">
    <source>
        <dbReference type="EMBL" id="KEZ16905.1"/>
    </source>
</evidence>
<gene>
    <name evidence="3" type="ORF">CP98_03877</name>
</gene>
<dbReference type="RefSeq" id="WP_080727296.1">
    <property type="nucleotide sequence ID" value="NZ_JGVR01000026.1"/>
</dbReference>
<dbReference type="SUPFAM" id="SSF88874">
    <property type="entry name" value="Receptor-binding domain of short tail fibre protein gp12"/>
    <property type="match status" value="1"/>
</dbReference>
<name>A0A084EG13_SPHYA</name>
<dbReference type="InterPro" id="IPR011083">
    <property type="entry name" value="Phage_tail_collar_dom"/>
</dbReference>
<feature type="domain" description="Phage tail collar" evidence="2">
    <location>
        <begin position="36"/>
        <end position="90"/>
    </location>
</feature>
<dbReference type="PATRIC" id="fig|13690.10.peg.3982"/>
<feature type="chain" id="PRO_5001774287" evidence="1">
    <location>
        <begin position="30"/>
        <end position="203"/>
    </location>
</feature>
<accession>A0A084EG13</accession>
<reference evidence="3 4" key="1">
    <citation type="submission" date="2014-03" db="EMBL/GenBank/DDBJ databases">
        <title>Genome sequence of Sphingobium yanoikuyae B1.</title>
        <authorList>
            <person name="Gan H.M."/>
            <person name="Gan H.Y."/>
            <person name="Savka M.A."/>
        </authorList>
    </citation>
    <scope>NUCLEOTIDE SEQUENCE [LARGE SCALE GENOMIC DNA]</scope>
    <source>
        <strain evidence="3 4">B1</strain>
    </source>
</reference>
<dbReference type="InterPro" id="IPR037053">
    <property type="entry name" value="Phage_tail_collar_dom_sf"/>
</dbReference>